<evidence type="ECO:0008006" key="4">
    <source>
        <dbReference type="Google" id="ProtNLM"/>
    </source>
</evidence>
<dbReference type="EMBL" id="GBBM01005106">
    <property type="protein sequence ID" value="JAC30312.1"/>
    <property type="molecule type" value="mRNA"/>
</dbReference>
<dbReference type="SMART" id="SM00368">
    <property type="entry name" value="LRR_RI"/>
    <property type="match status" value="7"/>
</dbReference>
<dbReference type="PANTHER" id="PTHR24111:SF0">
    <property type="entry name" value="LEUCINE-RICH REPEAT-CONTAINING PROTEIN"/>
    <property type="match status" value="1"/>
</dbReference>
<dbReference type="InterPro" id="IPR001611">
    <property type="entry name" value="Leu-rich_rpt"/>
</dbReference>
<reference evidence="3" key="1">
    <citation type="submission" date="2014-03" db="EMBL/GenBank/DDBJ databases">
        <title>The sialotranscriptome of Amblyomma triste, Amblyomma parvum and Amblyomma cajennense ticks, uncovered by 454-based RNA-seq.</title>
        <authorList>
            <person name="Garcia G.R."/>
            <person name="Gardinassi L.G."/>
            <person name="Ribeiro J.M."/>
            <person name="Anatriello E."/>
            <person name="Ferreira B.R."/>
            <person name="Moreira H.N."/>
            <person name="Mafra C."/>
            <person name="Olegario M.M."/>
            <person name="Szabo P.J."/>
            <person name="Miranda-Santos I.K."/>
            <person name="Maruyama S.R."/>
        </authorList>
    </citation>
    <scope>NUCLEOTIDE SEQUENCE</scope>
    <source>
        <strain evidence="3">Mato Grasso do Sul</strain>
        <tissue evidence="3">Salivary glands</tissue>
    </source>
</reference>
<dbReference type="Gene3D" id="3.80.10.10">
    <property type="entry name" value="Ribonuclease Inhibitor"/>
    <property type="match status" value="3"/>
</dbReference>
<evidence type="ECO:0000256" key="2">
    <source>
        <dbReference type="SAM" id="MobiDB-lite"/>
    </source>
</evidence>
<feature type="compositionally biased region" description="Basic residues" evidence="2">
    <location>
        <begin position="1"/>
        <end position="10"/>
    </location>
</feature>
<dbReference type="PANTHER" id="PTHR24111">
    <property type="entry name" value="LEUCINE-RICH REPEAT-CONTAINING PROTEIN 34"/>
    <property type="match status" value="1"/>
</dbReference>
<feature type="region of interest" description="Disordered" evidence="2">
    <location>
        <begin position="1"/>
        <end position="23"/>
    </location>
</feature>
<sequence>MSTTMKRKRPQKDQVDQEMRTPTNERSLKTYFRHFDLDVRKPCTHTNFSETVNGAGPSKRQHGCWLIRRVDIWNRFFENIGIELRQSQPGKLSVSTFAPQSDPSLTDYGLVCATLLGELLAIHRCIYYVHCGYSGHLFALKRRMVDHLVPNAALEQFHLDGQMMARDEAYGLIRTMVRGNLLGIQISNLQLRHCDLPMLSDYVESTASLKEVVLVHVGLKVVDIVALFKSLECSKTVELIRLESNTVGIRGAQQFAKLLKRNKVLRSATLQRARLQSKGAMAIASALTENTTLTALRIASNGIGATGTRALADALKLNNSLTVLDLRDNAIGAEGARAVAEMLTVSTKLEELHVCGNAISDSGIVAVAESLMHNKTLKILSVFANGFGENGVAALARLLASNETLQRLNATLESTFGGRRPLDAFADALASNKTLRGMQLFVWGSHAMRQLSHTIRLTETLQYLCVCTSGPEIEQLCCALEKNQSIQEVEINCYLNIEGGVALARLFEATTTIRAVTITKRVTTTCLIRMFQGLAKNKSIWWFSVQCGFLRMSACTAIAAALEVNRTLYYVTFGRPSVDEASMKVLCAGIANNPVVQMVGLGYTTSSRAAFKIRERLRRNTHLMMQAIEFVLAHTISKLGAAAFEMHKESTFFRQELGKAGESRGRESSALALIREAELFIEDNYFLITGVVKEEIVCVRPKRKRKKVAMFDVLNRDCLKEVLSYLRVSDVI</sequence>
<protein>
    <recommendedName>
        <fullName evidence="4">Ran gtpase-activating protein</fullName>
    </recommendedName>
</protein>
<name>A0A023G927_AMBTT</name>
<dbReference type="InterPro" id="IPR052201">
    <property type="entry name" value="LRR-containing_regulator"/>
</dbReference>
<dbReference type="AlphaFoldDB" id="A0A023G927"/>
<organism evidence="3">
    <name type="scientific">Amblyomma triste</name>
    <name type="common">Neotropical tick</name>
    <dbReference type="NCBI Taxonomy" id="251400"/>
    <lineage>
        <taxon>Eukaryota</taxon>
        <taxon>Metazoa</taxon>
        <taxon>Ecdysozoa</taxon>
        <taxon>Arthropoda</taxon>
        <taxon>Chelicerata</taxon>
        <taxon>Arachnida</taxon>
        <taxon>Acari</taxon>
        <taxon>Parasitiformes</taxon>
        <taxon>Ixodida</taxon>
        <taxon>Ixodoidea</taxon>
        <taxon>Ixodidae</taxon>
        <taxon>Amblyomminae</taxon>
        <taxon>Amblyomma</taxon>
    </lineage>
</organism>
<dbReference type="SUPFAM" id="SSF52047">
    <property type="entry name" value="RNI-like"/>
    <property type="match status" value="2"/>
</dbReference>
<dbReference type="Pfam" id="PF13516">
    <property type="entry name" value="LRR_6"/>
    <property type="match status" value="4"/>
</dbReference>
<evidence type="ECO:0000313" key="3">
    <source>
        <dbReference type="EMBL" id="JAC30312.1"/>
    </source>
</evidence>
<proteinExistence type="evidence at transcript level"/>
<dbReference type="InterPro" id="IPR032675">
    <property type="entry name" value="LRR_dom_sf"/>
</dbReference>
<keyword evidence="1" id="KW-0677">Repeat</keyword>
<evidence type="ECO:0000256" key="1">
    <source>
        <dbReference type="ARBA" id="ARBA00022737"/>
    </source>
</evidence>
<accession>A0A023G927</accession>